<dbReference type="AlphaFoldDB" id="A0ABD3MBP1"/>
<keyword evidence="2" id="KW-0747">Spliceosome</keyword>
<keyword evidence="2" id="KW-0539">Nucleus</keyword>
<keyword evidence="6" id="KW-1185">Reference proteome</keyword>
<feature type="region of interest" description="Disordered" evidence="3">
    <location>
        <begin position="158"/>
        <end position="218"/>
    </location>
</feature>
<keyword evidence="2" id="KW-0508">mRNA splicing</keyword>
<dbReference type="InterPro" id="IPR013915">
    <property type="entry name" value="Prp19_cc"/>
</dbReference>
<feature type="repeat" description="WD" evidence="1">
    <location>
        <begin position="452"/>
        <end position="480"/>
    </location>
</feature>
<dbReference type="PROSITE" id="PS50082">
    <property type="entry name" value="WD_REPEATS_2"/>
    <property type="match status" value="1"/>
</dbReference>
<keyword evidence="2" id="KW-0833">Ubl conjugation pathway</keyword>
<protein>
    <recommendedName>
        <fullName evidence="2">Pre-mRNA-processing factor 19</fullName>
        <ecNumber evidence="2">2.3.2.27</ecNumber>
    </recommendedName>
</protein>
<dbReference type="Pfam" id="PF00400">
    <property type="entry name" value="WD40"/>
    <property type="match status" value="1"/>
</dbReference>
<comment type="catalytic activity">
    <reaction evidence="2">
        <text>S-ubiquitinyl-[E2 ubiquitin-conjugating enzyme]-L-cysteine + [acceptor protein]-L-lysine = [E2 ubiquitin-conjugating enzyme]-L-cysteine + N(6)-ubiquitinyl-[acceptor protein]-L-lysine.</text>
        <dbReference type="EC" id="2.3.2.27"/>
    </reaction>
</comment>
<dbReference type="Gene3D" id="2.130.10.10">
    <property type="entry name" value="YVTN repeat-like/Quinoprotein amine dehydrogenase"/>
    <property type="match status" value="1"/>
</dbReference>
<dbReference type="GO" id="GO:0006281">
    <property type="term" value="P:DNA repair"/>
    <property type="evidence" value="ECO:0007669"/>
    <property type="project" value="UniProtKB-KW"/>
</dbReference>
<dbReference type="GO" id="GO:0000974">
    <property type="term" value="C:Prp19 complex"/>
    <property type="evidence" value="ECO:0007669"/>
    <property type="project" value="UniProtKB-UniRule"/>
</dbReference>
<comment type="subcellular location">
    <subcellularLocation>
        <location evidence="2">Nucleus</location>
    </subcellularLocation>
</comment>
<evidence type="ECO:0000313" key="5">
    <source>
        <dbReference type="EMBL" id="KAL3760196.1"/>
    </source>
</evidence>
<dbReference type="InterPro" id="IPR001680">
    <property type="entry name" value="WD40_rpt"/>
</dbReference>
<reference evidence="5 6" key="1">
    <citation type="submission" date="2024-10" db="EMBL/GenBank/DDBJ databases">
        <title>Updated reference genomes for cyclostephanoid diatoms.</title>
        <authorList>
            <person name="Roberts W.R."/>
            <person name="Alverson A.J."/>
        </authorList>
    </citation>
    <scope>NUCLEOTIDE SEQUENCE [LARGE SCALE GENOMIC DNA]</scope>
    <source>
        <strain evidence="5 6">AJA232-27</strain>
    </source>
</reference>
<dbReference type="PANTHER" id="PTHR43995:SF1">
    <property type="entry name" value="PRE-MRNA-PROCESSING FACTOR 19"/>
    <property type="match status" value="1"/>
</dbReference>
<dbReference type="InterPro" id="IPR015943">
    <property type="entry name" value="WD40/YVTN_repeat-like_dom_sf"/>
</dbReference>
<evidence type="ECO:0000259" key="4">
    <source>
        <dbReference type="Pfam" id="PF08606"/>
    </source>
</evidence>
<evidence type="ECO:0000313" key="6">
    <source>
        <dbReference type="Proteomes" id="UP001530293"/>
    </source>
</evidence>
<feature type="domain" description="Prp19 coiled-coil region" evidence="4">
    <location>
        <begin position="89"/>
        <end position="153"/>
    </location>
</feature>
<dbReference type="PANTHER" id="PTHR43995">
    <property type="entry name" value="PRE-MRNA-PROCESSING FACTOR 19"/>
    <property type="match status" value="1"/>
</dbReference>
<keyword evidence="2" id="KW-0227">DNA damage</keyword>
<gene>
    <name evidence="5" type="ORF">ACHAWU_001706</name>
</gene>
<keyword evidence="2" id="KW-0808">Transferase</keyword>
<dbReference type="Pfam" id="PF08606">
    <property type="entry name" value="Prp19"/>
    <property type="match status" value="1"/>
</dbReference>
<keyword evidence="1" id="KW-0853">WD repeat</keyword>
<evidence type="ECO:0000256" key="1">
    <source>
        <dbReference type="PROSITE-ProRule" id="PRU00221"/>
    </source>
</evidence>
<accession>A0ABD3MBP1</accession>
<evidence type="ECO:0000256" key="2">
    <source>
        <dbReference type="RuleBase" id="RU367101"/>
    </source>
</evidence>
<sequence>MAHHPSSTSVQIYSCALTGLSPLSDPVVTPSGYICSRKLLLTKLAENGGIDPFDDKGVRRLEESSLIDLARAAGGDGAAAVIPPRAPKSTSLPHLLTLLQSEFDAVLLELYDTRHALEETRKELSSALYQNDAAIRVVARLAAERDESRNMLERYLKEGGGGMKQPEAASEGAAVQKRAREDSNEEDEDMPAPKKAAKVSTTTAEESADVSDLTKIPPSELDAMSTTWKELTASRRAIAKLKRTPMEISKNEDVLSNLAKDGEESKKVNLGKASAKAGVLCMTTLRTGEKNEDGTTEYLITGGHDKNAIVYNVSSGTIVATLSGASGDIVTVHGKEVTEGGSIHIVTGSADGTVRLYELLSDGKKKEIMTSTLLGSAKLEAGVPVNVILHPSSTNVDARILVASSNGRVELYKWSSNSNHEEDTLKLVTRLESSSSKEGNNGMIEYTSGCMHPDGFIYIAGTSDGSLIVWDLKSQAVAGTLKGHDGLSIDCIVISENGYHVATSSSSPNNKNNNSPIHIWDLRKLKLSATITPTDDVGTVLSLAFDPTASYLAYSGELCTKVCVAKDWDRVVCTLTPSKKGAAAKKGKKAPDGKLSGAVVWGGEGFGLKEGEGGNVWLAVGCDGERPVRFWGLE</sequence>
<dbReference type="InterPro" id="IPR038959">
    <property type="entry name" value="Prp19"/>
</dbReference>
<dbReference type="GO" id="GO:0005681">
    <property type="term" value="C:spliceosomal complex"/>
    <property type="evidence" value="ECO:0007669"/>
    <property type="project" value="UniProtKB-KW"/>
</dbReference>
<dbReference type="GO" id="GO:0006397">
    <property type="term" value="P:mRNA processing"/>
    <property type="evidence" value="ECO:0007669"/>
    <property type="project" value="UniProtKB-KW"/>
</dbReference>
<evidence type="ECO:0000256" key="3">
    <source>
        <dbReference type="SAM" id="MobiDB-lite"/>
    </source>
</evidence>
<organism evidence="5 6">
    <name type="scientific">Discostella pseudostelligera</name>
    <dbReference type="NCBI Taxonomy" id="259834"/>
    <lineage>
        <taxon>Eukaryota</taxon>
        <taxon>Sar</taxon>
        <taxon>Stramenopiles</taxon>
        <taxon>Ochrophyta</taxon>
        <taxon>Bacillariophyta</taxon>
        <taxon>Coscinodiscophyceae</taxon>
        <taxon>Thalassiosirophycidae</taxon>
        <taxon>Stephanodiscales</taxon>
        <taxon>Stephanodiscaceae</taxon>
        <taxon>Discostella</taxon>
    </lineage>
</organism>
<dbReference type="GO" id="GO:0070534">
    <property type="term" value="P:protein K63-linked ubiquitination"/>
    <property type="evidence" value="ECO:0007669"/>
    <property type="project" value="UniProtKB-UniRule"/>
</dbReference>
<dbReference type="EC" id="2.3.2.27" evidence="2"/>
<name>A0ABD3MBP1_9STRA</name>
<dbReference type="GO" id="GO:0008380">
    <property type="term" value="P:RNA splicing"/>
    <property type="evidence" value="ECO:0007669"/>
    <property type="project" value="UniProtKB-KW"/>
</dbReference>
<dbReference type="SMART" id="SM00320">
    <property type="entry name" value="WD40"/>
    <property type="match status" value="5"/>
</dbReference>
<dbReference type="InterPro" id="IPR036322">
    <property type="entry name" value="WD40_repeat_dom_sf"/>
</dbReference>
<comment type="caution">
    <text evidence="5">The sequence shown here is derived from an EMBL/GenBank/DDBJ whole genome shotgun (WGS) entry which is preliminary data.</text>
</comment>
<comment type="function">
    <text evidence="2">Ubiquitin-protein ligase which is mainly involved pre-mRNA splicing and DNA repair. Required for pre-mRNA splicing as component of the spliceosome.</text>
</comment>
<dbReference type="SUPFAM" id="SSF50978">
    <property type="entry name" value="WD40 repeat-like"/>
    <property type="match status" value="1"/>
</dbReference>
<dbReference type="EMBL" id="JALLBG020000190">
    <property type="protein sequence ID" value="KAL3760196.1"/>
    <property type="molecule type" value="Genomic_DNA"/>
</dbReference>
<keyword evidence="2" id="KW-0507">mRNA processing</keyword>
<comment type="subunit">
    <text evidence="2">Homotetramer.</text>
</comment>
<keyword evidence="2" id="KW-0234">DNA repair</keyword>
<comment type="similarity">
    <text evidence="2">Belongs to the WD repeat PRP19 family.</text>
</comment>
<dbReference type="GO" id="GO:0061630">
    <property type="term" value="F:ubiquitin protein ligase activity"/>
    <property type="evidence" value="ECO:0007669"/>
    <property type="project" value="UniProtKB-UniRule"/>
</dbReference>
<proteinExistence type="inferred from homology"/>
<dbReference type="Proteomes" id="UP001530293">
    <property type="component" value="Unassembled WGS sequence"/>
</dbReference>
<comment type="pathway">
    <text evidence="2">Protein modification; protein ubiquitination.</text>
</comment>